<evidence type="ECO:0000313" key="1">
    <source>
        <dbReference type="EMBL" id="MST83630.1"/>
    </source>
</evidence>
<reference evidence="1 2" key="1">
    <citation type="submission" date="2019-08" db="EMBL/GenBank/DDBJ databases">
        <title>In-depth cultivation of the pig gut microbiome towards novel bacterial diversity and tailored functional studies.</title>
        <authorList>
            <person name="Wylensek D."/>
            <person name="Hitch T.C.A."/>
            <person name="Clavel T."/>
        </authorList>
    </citation>
    <scope>NUCLEOTIDE SEQUENCE [LARGE SCALE GENOMIC DNA]</scope>
    <source>
        <strain evidence="1 2">LKV-178-WT-2A</strain>
    </source>
</reference>
<comment type="caution">
    <text evidence="1">The sequence shown here is derived from an EMBL/GenBank/DDBJ whole genome shotgun (WGS) entry which is preliminary data.</text>
</comment>
<gene>
    <name evidence="1" type="ORF">FYJ73_02875</name>
</gene>
<evidence type="ECO:0000313" key="2">
    <source>
        <dbReference type="Proteomes" id="UP000438914"/>
    </source>
</evidence>
<name>A0A7K0KDX6_9BACT</name>
<sequence>MNTTFQPKTKRIFWTPEHDDILKERFQSEYLHKIAAHLGFSLSSVAKHARELGLRKDNPTGRNRDARAFVEMEYTNLSYQEMAERTGLHRFTIVKIARELGLSRTPEQLRTIRSRRRKELIQKERRRIIFGLDQRTNIKVVSNNQKIRLRGSLKRLGYIPATDGHTFFYYPGLRRHPVKEANGKTLGFTFLPLPTTCAEETEKYSASPAVSANEQTFN</sequence>
<dbReference type="RefSeq" id="WP_154533213.1">
    <property type="nucleotide sequence ID" value="NZ_VUNG01000004.1"/>
</dbReference>
<dbReference type="AlphaFoldDB" id="A0A7K0KDX6"/>
<keyword evidence="2" id="KW-1185">Reference proteome</keyword>
<protein>
    <recommendedName>
        <fullName evidence="3">DNA-binding protein</fullName>
    </recommendedName>
</protein>
<dbReference type="Proteomes" id="UP000438914">
    <property type="component" value="Unassembled WGS sequence"/>
</dbReference>
<proteinExistence type="predicted"/>
<evidence type="ECO:0008006" key="3">
    <source>
        <dbReference type="Google" id="ProtNLM"/>
    </source>
</evidence>
<accession>A0A7K0KDX6</accession>
<organism evidence="1 2">
    <name type="scientific">Hallella mizrahii</name>
    <dbReference type="NCBI Taxonomy" id="2606637"/>
    <lineage>
        <taxon>Bacteria</taxon>
        <taxon>Pseudomonadati</taxon>
        <taxon>Bacteroidota</taxon>
        <taxon>Bacteroidia</taxon>
        <taxon>Bacteroidales</taxon>
        <taxon>Prevotellaceae</taxon>
        <taxon>Hallella</taxon>
    </lineage>
</organism>
<dbReference type="EMBL" id="VUNG01000004">
    <property type="protein sequence ID" value="MST83630.1"/>
    <property type="molecule type" value="Genomic_DNA"/>
</dbReference>